<evidence type="ECO:0000313" key="3">
    <source>
        <dbReference type="Proteomes" id="UP000751190"/>
    </source>
</evidence>
<dbReference type="AlphaFoldDB" id="A0A8J6CAB0"/>
<proteinExistence type="predicted"/>
<dbReference type="PANTHER" id="PTHR34357">
    <property type="entry name" value="F7A19.14 PROTEIN-RELATED"/>
    <property type="match status" value="1"/>
</dbReference>
<dbReference type="Pfam" id="PF07802">
    <property type="entry name" value="GCK"/>
    <property type="match status" value="1"/>
</dbReference>
<sequence>MSRLRLLLPRALGGAALGVGAASWLKRTVAVAEPAAEPAASPDADAPRYALFVPLEARRALGKLTQPGKAGAIALGERVSGTPALTAEEGASDGEFEVLAIASDGSTQSALVAVYPPYALGCRLPIVVLSAPDGADAEAAEAAAEALWGALEASGRLIIDRTRDGAPRRARLRSGEGEWAGVLARGRSATVRAPRRGAPLALARLPVVACAPSAWEKGECVRECGFCKFMKGGPCREQFVAWEACVERCRDDGADFVHECGAQTLQLKRCTDEHPEYYGALMADAEEAATERAAISSYEMDPAEAGSVSAN</sequence>
<dbReference type="PANTHER" id="PTHR34357:SF2">
    <property type="entry name" value="F26F24.3-RELATED"/>
    <property type="match status" value="1"/>
</dbReference>
<dbReference type="EMBL" id="JAGTXO010000021">
    <property type="protein sequence ID" value="KAG8462425.1"/>
    <property type="molecule type" value="Genomic_DNA"/>
</dbReference>
<evidence type="ECO:0000313" key="2">
    <source>
        <dbReference type="EMBL" id="KAG8462425.1"/>
    </source>
</evidence>
<comment type="caution">
    <text evidence="2">The sequence shown here is derived from an EMBL/GenBank/DDBJ whole genome shotgun (WGS) entry which is preliminary data.</text>
</comment>
<keyword evidence="3" id="KW-1185">Reference proteome</keyword>
<feature type="domain" description="GCK" evidence="1">
    <location>
        <begin position="222"/>
        <end position="293"/>
    </location>
</feature>
<reference evidence="2" key="1">
    <citation type="submission" date="2021-05" db="EMBL/GenBank/DDBJ databases">
        <title>The genome of the haptophyte Pavlova lutheri (Diacronema luteri, Pavlovales) - a model for lipid biosynthesis in eukaryotic algae.</title>
        <authorList>
            <person name="Hulatt C.J."/>
            <person name="Posewitz M.C."/>
        </authorList>
    </citation>
    <scope>NUCLEOTIDE SEQUENCE</scope>
    <source>
        <strain evidence="2">NIVA-4/92</strain>
    </source>
</reference>
<protein>
    <recommendedName>
        <fullName evidence="1">GCK domain-containing protein</fullName>
    </recommendedName>
</protein>
<dbReference type="SMART" id="SM01227">
    <property type="entry name" value="GCK"/>
    <property type="match status" value="1"/>
</dbReference>
<accession>A0A8J6CAB0</accession>
<organism evidence="2 3">
    <name type="scientific">Diacronema lutheri</name>
    <name type="common">Unicellular marine alga</name>
    <name type="synonym">Monochrysis lutheri</name>
    <dbReference type="NCBI Taxonomy" id="2081491"/>
    <lineage>
        <taxon>Eukaryota</taxon>
        <taxon>Haptista</taxon>
        <taxon>Haptophyta</taxon>
        <taxon>Pavlovophyceae</taxon>
        <taxon>Pavlovales</taxon>
        <taxon>Pavlovaceae</taxon>
        <taxon>Diacronema</taxon>
    </lineage>
</organism>
<gene>
    <name evidence="2" type="ORF">KFE25_012245</name>
</gene>
<dbReference type="InterPro" id="IPR012891">
    <property type="entry name" value="GCK_dom"/>
</dbReference>
<dbReference type="OrthoDB" id="2148418at2759"/>
<dbReference type="Proteomes" id="UP000751190">
    <property type="component" value="Unassembled WGS sequence"/>
</dbReference>
<evidence type="ECO:0000259" key="1">
    <source>
        <dbReference type="SMART" id="SM01227"/>
    </source>
</evidence>
<name>A0A8J6CAB0_DIALT</name>
<dbReference type="Gene3D" id="1.10.287.2900">
    <property type="match status" value="1"/>
</dbReference>